<proteinExistence type="predicted"/>
<accession>A0AC34F8F1</accession>
<evidence type="ECO:0000313" key="2">
    <source>
        <dbReference type="WBParaSite" id="ES5_v2.g13113.t1"/>
    </source>
</evidence>
<protein>
    <submittedName>
        <fullName evidence="2">Uncharacterized protein</fullName>
    </submittedName>
</protein>
<name>A0AC34F8F1_9BILA</name>
<dbReference type="Proteomes" id="UP000887579">
    <property type="component" value="Unplaced"/>
</dbReference>
<dbReference type="WBParaSite" id="ES5_v2.g13113.t1">
    <property type="protein sequence ID" value="ES5_v2.g13113.t1"/>
    <property type="gene ID" value="ES5_v2.g13113"/>
</dbReference>
<reference evidence="2" key="1">
    <citation type="submission" date="2022-11" db="UniProtKB">
        <authorList>
            <consortium name="WormBaseParasite"/>
        </authorList>
    </citation>
    <scope>IDENTIFICATION</scope>
</reference>
<organism evidence="1 2">
    <name type="scientific">Panagrolaimus sp. ES5</name>
    <dbReference type="NCBI Taxonomy" id="591445"/>
    <lineage>
        <taxon>Eukaryota</taxon>
        <taxon>Metazoa</taxon>
        <taxon>Ecdysozoa</taxon>
        <taxon>Nematoda</taxon>
        <taxon>Chromadorea</taxon>
        <taxon>Rhabditida</taxon>
        <taxon>Tylenchina</taxon>
        <taxon>Panagrolaimomorpha</taxon>
        <taxon>Panagrolaimoidea</taxon>
        <taxon>Panagrolaimidae</taxon>
        <taxon>Panagrolaimus</taxon>
    </lineage>
</organism>
<evidence type="ECO:0000313" key="1">
    <source>
        <dbReference type="Proteomes" id="UP000887579"/>
    </source>
</evidence>
<sequence length="441" mass="50836">MNDPYKIYVEASNVSTDNIKTVSALPFVTETWLHELKVGLNILSLCRKNGVFYRSKIIKISGIDHNKVYTIKSWHGQKKKETFTYIETIKSFLPDTPQTNSYIKIYNAEMRSLINELDLQERQMFVDNNEETAAADEDIKPRIPTLKHVQSLNILYEIDNGKLLSIYPPRYTVAEILEHFQKGTHLLDSLKNVTPDMFFLEFQSYMFSSRNTDATYEKRYAMEYYSNICKSRNITPISNEEILLRAQLLGQWNPQLRLCFVYGVIQLIRYLCTIYQEYFEIEDEDERELDDKECEMNVLVTSLADFIYQNRNVYFREGSDYLTVIGDDGIANTQPHNIVEIYNNENDTIVIGDDTNSEMDSLSPRRNNGESDTIDLDDSNTENNSTPPSDNNRSGASVFNRAFIDLDDESNTENTATLQSDNNGSVGSLLNRTFVDNGMNE</sequence>